<accession>A0A1J4KEX2</accession>
<dbReference type="VEuPathDB" id="TrichDB:TRFO_21457"/>
<proteinExistence type="predicted"/>
<evidence type="ECO:0000313" key="2">
    <source>
        <dbReference type="EMBL" id="OHT09578.1"/>
    </source>
</evidence>
<comment type="caution">
    <text evidence="2">The sequence shown here is derived from an EMBL/GenBank/DDBJ whole genome shotgun (WGS) entry which is preliminary data.</text>
</comment>
<dbReference type="GeneID" id="94836686"/>
<sequence>MFVDAKYITSHFINILNVKKMNEESAKIAELRQRQKQAIAVLDFAYAKQIDEEIINIKAGNAKLNKQHLYQPTLDQLTSYLEKFDNIVEEKRLMFFKEEKFVRSKYDTKFTQTKSLHMKILSEIQMKQVKAILKERSRPVPEYEDMIVNAQKAAAVGKYELAEQIRDKSSEVAALIFEQREQRINDKYEAIQNNALETMSREIQNLVSLLQRNLASIHTKKADCFDDLYKTREQQIINIHQKFTFLWTKQTPVAKKCAPIDCFNKQFEAILNEFDCPIPEQLLVGEKRIGPQLTPQSLKSSEIKGMAQVLKRSPSPMRNRSPSNVGRSPSTPKSVSSVKSRSPSATPRSNQISTPRRSPSTPRRDF</sequence>
<dbReference type="EMBL" id="MLAK01000635">
    <property type="protein sequence ID" value="OHT09578.1"/>
    <property type="molecule type" value="Genomic_DNA"/>
</dbReference>
<dbReference type="AlphaFoldDB" id="A0A1J4KEX2"/>
<keyword evidence="3" id="KW-1185">Reference proteome</keyword>
<gene>
    <name evidence="2" type="ORF">TRFO_21457</name>
</gene>
<protein>
    <submittedName>
        <fullName evidence="2">Uncharacterized protein</fullName>
    </submittedName>
</protein>
<reference evidence="2" key="1">
    <citation type="submission" date="2016-10" db="EMBL/GenBank/DDBJ databases">
        <authorList>
            <person name="Benchimol M."/>
            <person name="Almeida L.G."/>
            <person name="Vasconcelos A.T."/>
            <person name="Perreira-Neves A."/>
            <person name="Rosa I.A."/>
            <person name="Tasca T."/>
            <person name="Bogo M.R."/>
            <person name="de Souza W."/>
        </authorList>
    </citation>
    <scope>NUCLEOTIDE SEQUENCE [LARGE SCALE GENOMIC DNA]</scope>
    <source>
        <strain evidence="2">K</strain>
    </source>
</reference>
<evidence type="ECO:0000313" key="3">
    <source>
        <dbReference type="Proteomes" id="UP000179807"/>
    </source>
</evidence>
<feature type="region of interest" description="Disordered" evidence="1">
    <location>
        <begin position="307"/>
        <end position="366"/>
    </location>
</feature>
<dbReference type="Proteomes" id="UP000179807">
    <property type="component" value="Unassembled WGS sequence"/>
</dbReference>
<feature type="compositionally biased region" description="Low complexity" evidence="1">
    <location>
        <begin position="312"/>
        <end position="366"/>
    </location>
</feature>
<organism evidence="2 3">
    <name type="scientific">Tritrichomonas foetus</name>
    <dbReference type="NCBI Taxonomy" id="1144522"/>
    <lineage>
        <taxon>Eukaryota</taxon>
        <taxon>Metamonada</taxon>
        <taxon>Parabasalia</taxon>
        <taxon>Tritrichomonadida</taxon>
        <taxon>Tritrichomonadidae</taxon>
        <taxon>Tritrichomonas</taxon>
    </lineage>
</organism>
<name>A0A1J4KEX2_9EUKA</name>
<evidence type="ECO:0000256" key="1">
    <source>
        <dbReference type="SAM" id="MobiDB-lite"/>
    </source>
</evidence>
<dbReference type="RefSeq" id="XP_068362714.1">
    <property type="nucleotide sequence ID" value="XM_068501982.1"/>
</dbReference>